<organism evidence="1">
    <name type="scientific">Tanacetum cinerariifolium</name>
    <name type="common">Dalmatian daisy</name>
    <name type="synonym">Chrysanthemum cinerariifolium</name>
    <dbReference type="NCBI Taxonomy" id="118510"/>
    <lineage>
        <taxon>Eukaryota</taxon>
        <taxon>Viridiplantae</taxon>
        <taxon>Streptophyta</taxon>
        <taxon>Embryophyta</taxon>
        <taxon>Tracheophyta</taxon>
        <taxon>Spermatophyta</taxon>
        <taxon>Magnoliopsida</taxon>
        <taxon>eudicotyledons</taxon>
        <taxon>Gunneridae</taxon>
        <taxon>Pentapetalae</taxon>
        <taxon>asterids</taxon>
        <taxon>campanulids</taxon>
        <taxon>Asterales</taxon>
        <taxon>Asteraceae</taxon>
        <taxon>Asteroideae</taxon>
        <taxon>Anthemideae</taxon>
        <taxon>Anthemidinae</taxon>
        <taxon>Tanacetum</taxon>
    </lineage>
</organism>
<gene>
    <name evidence="1" type="ORF">Tci_578242</name>
</gene>
<dbReference type="AlphaFoldDB" id="A0A699J2E3"/>
<accession>A0A699J2E3</accession>
<sequence length="109" mass="12480">MVAWLMAKWLKRKGVRIQKDRMICYRQLIANIARKIRVLTDEVLDSFSSLTLCRALDTTTLKDLIESKGRLILELPVPRVPRVAVPKGPRPSMLDLYDWIGSRDSLGSD</sequence>
<evidence type="ECO:0000313" key="1">
    <source>
        <dbReference type="EMBL" id="GFA06270.1"/>
    </source>
</evidence>
<comment type="caution">
    <text evidence="1">The sequence shown here is derived from an EMBL/GenBank/DDBJ whole genome shotgun (WGS) entry which is preliminary data.</text>
</comment>
<proteinExistence type="predicted"/>
<dbReference type="EMBL" id="BKCJ010363150">
    <property type="protein sequence ID" value="GFA06270.1"/>
    <property type="molecule type" value="Genomic_DNA"/>
</dbReference>
<reference evidence="1" key="1">
    <citation type="journal article" date="2019" name="Sci. Rep.">
        <title>Draft genome of Tanacetum cinerariifolium, the natural source of mosquito coil.</title>
        <authorList>
            <person name="Yamashiro T."/>
            <person name="Shiraishi A."/>
            <person name="Satake H."/>
            <person name="Nakayama K."/>
        </authorList>
    </citation>
    <scope>NUCLEOTIDE SEQUENCE</scope>
</reference>
<name>A0A699J2E3_TANCI</name>
<protein>
    <submittedName>
        <fullName evidence="1">Uncharacterized protein</fullName>
    </submittedName>
</protein>